<dbReference type="Pfam" id="PF12680">
    <property type="entry name" value="SnoaL_2"/>
    <property type="match status" value="1"/>
</dbReference>
<evidence type="ECO:0000259" key="1">
    <source>
        <dbReference type="Pfam" id="PF12680"/>
    </source>
</evidence>
<proteinExistence type="predicted"/>
<evidence type="ECO:0000313" key="2">
    <source>
        <dbReference type="EMBL" id="MFC6081105.1"/>
    </source>
</evidence>
<organism evidence="2 3">
    <name type="scientific">Sphaerisporangium aureirubrum</name>
    <dbReference type="NCBI Taxonomy" id="1544736"/>
    <lineage>
        <taxon>Bacteria</taxon>
        <taxon>Bacillati</taxon>
        <taxon>Actinomycetota</taxon>
        <taxon>Actinomycetes</taxon>
        <taxon>Streptosporangiales</taxon>
        <taxon>Streptosporangiaceae</taxon>
        <taxon>Sphaerisporangium</taxon>
    </lineage>
</organism>
<dbReference type="InterPro" id="IPR032710">
    <property type="entry name" value="NTF2-like_dom_sf"/>
</dbReference>
<name>A0ABW1NCQ1_9ACTN</name>
<dbReference type="Proteomes" id="UP001596137">
    <property type="component" value="Unassembled WGS sequence"/>
</dbReference>
<evidence type="ECO:0000313" key="3">
    <source>
        <dbReference type="Proteomes" id="UP001596137"/>
    </source>
</evidence>
<keyword evidence="3" id="KW-1185">Reference proteome</keyword>
<gene>
    <name evidence="2" type="ORF">ACFP1K_08020</name>
</gene>
<sequence length="131" mass="14553">MSEHPNAVLARESYDALINGDFDHLRGTLLSDDVVFHVPGRGPLAGEYQGKEAVLSYLGQLSEITKDTMSYEPQAFLADDEHAAVMLRAHGERGGHAIDDRGVHVFRITDGKISERWSYPQDSYAVDEFFG</sequence>
<dbReference type="PANTHER" id="PTHR41252">
    <property type="entry name" value="BLR2505 PROTEIN"/>
    <property type="match status" value="1"/>
</dbReference>
<comment type="caution">
    <text evidence="2">The sequence shown here is derived from an EMBL/GenBank/DDBJ whole genome shotgun (WGS) entry which is preliminary data.</text>
</comment>
<feature type="domain" description="SnoaL-like" evidence="1">
    <location>
        <begin position="11"/>
        <end position="115"/>
    </location>
</feature>
<accession>A0ABW1NCQ1</accession>
<protein>
    <submittedName>
        <fullName evidence="2">Nuclear transport factor 2 family protein</fullName>
    </submittedName>
</protein>
<dbReference type="SUPFAM" id="SSF54427">
    <property type="entry name" value="NTF2-like"/>
    <property type="match status" value="1"/>
</dbReference>
<dbReference type="EMBL" id="JBHSRF010000007">
    <property type="protein sequence ID" value="MFC6081105.1"/>
    <property type="molecule type" value="Genomic_DNA"/>
</dbReference>
<dbReference type="InterPro" id="IPR037401">
    <property type="entry name" value="SnoaL-like"/>
</dbReference>
<dbReference type="PANTHER" id="PTHR41252:SF1">
    <property type="entry name" value="BLR2505 PROTEIN"/>
    <property type="match status" value="1"/>
</dbReference>
<dbReference type="Gene3D" id="3.10.450.50">
    <property type="match status" value="1"/>
</dbReference>
<reference evidence="3" key="1">
    <citation type="journal article" date="2019" name="Int. J. Syst. Evol. Microbiol.">
        <title>The Global Catalogue of Microorganisms (GCM) 10K type strain sequencing project: providing services to taxonomists for standard genome sequencing and annotation.</title>
        <authorList>
            <consortium name="The Broad Institute Genomics Platform"/>
            <consortium name="The Broad Institute Genome Sequencing Center for Infectious Disease"/>
            <person name="Wu L."/>
            <person name="Ma J."/>
        </authorList>
    </citation>
    <scope>NUCLEOTIDE SEQUENCE [LARGE SCALE GENOMIC DNA]</scope>
    <source>
        <strain evidence="3">JCM 30346</strain>
    </source>
</reference>
<dbReference type="RefSeq" id="WP_380748575.1">
    <property type="nucleotide sequence ID" value="NZ_JBHSRF010000007.1"/>
</dbReference>